<feature type="compositionally biased region" description="Pro residues" evidence="1">
    <location>
        <begin position="451"/>
        <end position="463"/>
    </location>
</feature>
<name>A0A0F9FT90_9ZZZZ</name>
<evidence type="ECO:0008006" key="3">
    <source>
        <dbReference type="Google" id="ProtNLM"/>
    </source>
</evidence>
<feature type="non-terminal residue" evidence="2">
    <location>
        <position position="492"/>
    </location>
</feature>
<accession>A0A0F9FT90</accession>
<sequence length="492" mass="54243">MATHIVKSGVSGNSGPRGITRGLATRLFTVYARASQVRVAYSDDNGVTWTEEQASKGDVYTGADDPVIAIDSSGNLHLVYTGELTGNNRIVYRKRDSDGTWNDEELVDDGGVSQVNPALCLDGSDNVHVVWQVFSAPGSVAIRYRKKTGASWGTFMTIITRDDQYEPEIAIDLLGNLWAVWSGKGFGTNSTKQQIIYNSMVNGGTSWGTSFALTDKSDDQEAPSLCIDSEDNAYIVWYGGGYTGSGATANRNQILVSKYNAIAGSWQSSPDQLTSYNDGASNYFAFDPSIGLDQGDNLYVAWYRSVIGTVNDTDVHYRKSTDNAATWGSTFVIATGAENDKHIEPTNMSSLYPRIAQVSYGLPITGMYTVWYRDTGTDEFKIHLTSDAALANMDENLFPADSVVRVTGIRRIYRPGVYRMLLSLGEISDMDDIAGRRDYENYRHWWSFEPTMPPPSEPPPPVGDDPERQWLFPTRSNIPESVRQTDSVNMPP</sequence>
<dbReference type="AlphaFoldDB" id="A0A0F9FT90"/>
<feature type="region of interest" description="Disordered" evidence="1">
    <location>
        <begin position="450"/>
        <end position="492"/>
    </location>
</feature>
<dbReference type="SUPFAM" id="SSF89372">
    <property type="entry name" value="Fucose-specific lectin"/>
    <property type="match status" value="1"/>
</dbReference>
<gene>
    <name evidence="2" type="ORF">LCGC14_2266630</name>
</gene>
<protein>
    <recommendedName>
        <fullName evidence="3">Sialidase domain-containing protein</fullName>
    </recommendedName>
</protein>
<dbReference type="Gene3D" id="2.120.10.10">
    <property type="match status" value="1"/>
</dbReference>
<evidence type="ECO:0000256" key="1">
    <source>
        <dbReference type="SAM" id="MobiDB-lite"/>
    </source>
</evidence>
<reference evidence="2" key="1">
    <citation type="journal article" date="2015" name="Nature">
        <title>Complex archaea that bridge the gap between prokaryotes and eukaryotes.</title>
        <authorList>
            <person name="Spang A."/>
            <person name="Saw J.H."/>
            <person name="Jorgensen S.L."/>
            <person name="Zaremba-Niedzwiedzka K."/>
            <person name="Martijn J."/>
            <person name="Lind A.E."/>
            <person name="van Eijk R."/>
            <person name="Schleper C."/>
            <person name="Guy L."/>
            <person name="Ettema T.J."/>
        </authorList>
    </citation>
    <scope>NUCLEOTIDE SEQUENCE</scope>
</reference>
<proteinExistence type="predicted"/>
<evidence type="ECO:0000313" key="2">
    <source>
        <dbReference type="EMBL" id="KKL54317.1"/>
    </source>
</evidence>
<feature type="compositionally biased region" description="Polar residues" evidence="1">
    <location>
        <begin position="474"/>
        <end position="492"/>
    </location>
</feature>
<dbReference type="CDD" id="cd15482">
    <property type="entry name" value="Sialidase_non-viral"/>
    <property type="match status" value="2"/>
</dbReference>
<comment type="caution">
    <text evidence="2">The sequence shown here is derived from an EMBL/GenBank/DDBJ whole genome shotgun (WGS) entry which is preliminary data.</text>
</comment>
<organism evidence="2">
    <name type="scientific">marine sediment metagenome</name>
    <dbReference type="NCBI Taxonomy" id="412755"/>
    <lineage>
        <taxon>unclassified sequences</taxon>
        <taxon>metagenomes</taxon>
        <taxon>ecological metagenomes</taxon>
    </lineage>
</organism>
<dbReference type="EMBL" id="LAZR01031243">
    <property type="protein sequence ID" value="KKL54317.1"/>
    <property type="molecule type" value="Genomic_DNA"/>
</dbReference>